<dbReference type="OrthoDB" id="35803at10239"/>
<reference evidence="2 3" key="1">
    <citation type="journal article" date="2015" name="Genome Announc.">
        <title>The 474-Kilobase-Pair Complete Genome Sequence of CeV-01B, a Virus Infecting Haptolina (Chrysochromulina) ericina (Prymnesiophyceae).</title>
        <authorList>
            <person name="Gallot-Lavallee L."/>
            <person name="Pagarete A."/>
            <person name="Legendre M."/>
            <person name="Santini S."/>
            <person name="Sandaa R.A."/>
            <person name="Himmelbauer H."/>
            <person name="Ogata H."/>
            <person name="Bratbak G."/>
            <person name="Claverie J.M."/>
        </authorList>
    </citation>
    <scope>NUCLEOTIDE SEQUENCE [LARGE SCALE GENOMIC DNA]</scope>
    <source>
        <strain evidence="2">CeV-01B</strain>
    </source>
</reference>
<sequence>MASMRVNQLKNVQNEAIELFSRKNRDYGDAFATYGTVGVLVRMGDKIMRLQNITNKEITLVDDEQLRDTLIDLHNYAGMAVMLLDETAETTQDPVLEDNSEQTVSWGIYGSKGDVYTRSQTRVNGKVIKETCSCPAFQYSNNGTCKHILNTNNNFKFVDSIE</sequence>
<dbReference type="Pfam" id="PF07659">
    <property type="entry name" value="DUF1599"/>
    <property type="match status" value="1"/>
</dbReference>
<evidence type="ECO:0000313" key="2">
    <source>
        <dbReference type="EMBL" id="ALH23387.1"/>
    </source>
</evidence>
<proteinExistence type="predicted"/>
<keyword evidence="3" id="KW-1185">Reference proteome</keyword>
<dbReference type="KEGG" id="vg:26049348"/>
<dbReference type="PROSITE" id="PS50966">
    <property type="entry name" value="ZF_SWIM"/>
    <property type="match status" value="1"/>
</dbReference>
<evidence type="ECO:0000259" key="1">
    <source>
        <dbReference type="PROSITE" id="PS50966"/>
    </source>
</evidence>
<dbReference type="GO" id="GO:0008270">
    <property type="term" value="F:zinc ion binding"/>
    <property type="evidence" value="ECO:0007669"/>
    <property type="project" value="InterPro"/>
</dbReference>
<evidence type="ECO:0000313" key="3">
    <source>
        <dbReference type="Proteomes" id="UP000203826"/>
    </source>
</evidence>
<name>A0A0N9QJI9_9VIRU</name>
<dbReference type="InterPro" id="IPR011630">
    <property type="entry name" value="DUF1599"/>
</dbReference>
<protein>
    <submittedName>
        <fullName evidence="2">DUF1599 and SWIM domains containing protein</fullName>
    </submittedName>
</protein>
<organism evidence="2 3">
    <name type="scientific">Chrysochromulina ericina virus CeV-01B</name>
    <dbReference type="NCBI Taxonomy" id="3070830"/>
    <lineage>
        <taxon>Viruses</taxon>
        <taxon>Varidnaviria</taxon>
        <taxon>Bamfordvirae</taxon>
        <taxon>Nucleocytoviricota</taxon>
        <taxon>Megaviricetes</taxon>
        <taxon>Imitervirales</taxon>
        <taxon>Mesomimiviridae</taxon>
        <taxon>Tethysvirus</taxon>
        <taxon>Tethysvirus raunefjordenense</taxon>
    </lineage>
</organism>
<dbReference type="EMBL" id="KT820662">
    <property type="protein sequence ID" value="ALH23387.1"/>
    <property type="molecule type" value="Genomic_DNA"/>
</dbReference>
<accession>A0A0N9QJI9</accession>
<feature type="domain" description="SWIM-type" evidence="1">
    <location>
        <begin position="117"/>
        <end position="156"/>
    </location>
</feature>
<gene>
    <name evidence="2" type="ORF">ceV_481</name>
</gene>
<dbReference type="Proteomes" id="UP000203826">
    <property type="component" value="Segment"/>
</dbReference>
<dbReference type="InterPro" id="IPR007527">
    <property type="entry name" value="Znf_SWIM"/>
</dbReference>
<dbReference type="Pfam" id="PF04434">
    <property type="entry name" value="SWIM"/>
    <property type="match status" value="1"/>
</dbReference>